<dbReference type="Pfam" id="PF01047">
    <property type="entry name" value="MarR"/>
    <property type="match status" value="1"/>
</dbReference>
<dbReference type="PROSITE" id="PS01117">
    <property type="entry name" value="HTH_MARR_1"/>
    <property type="match status" value="1"/>
</dbReference>
<evidence type="ECO:0000259" key="4">
    <source>
        <dbReference type="PROSITE" id="PS50995"/>
    </source>
</evidence>
<protein>
    <submittedName>
        <fullName evidence="5">Transcriptional regulator, TrmB</fullName>
    </submittedName>
</protein>
<dbReference type="InterPro" id="IPR023187">
    <property type="entry name" value="Tscrpt_reg_MarR-type_CS"/>
</dbReference>
<keyword evidence="1" id="KW-0805">Transcription regulation</keyword>
<dbReference type="SMART" id="SM00347">
    <property type="entry name" value="HTH_MARR"/>
    <property type="match status" value="1"/>
</dbReference>
<accession>A0A6J4NB18</accession>
<keyword evidence="3" id="KW-0804">Transcription</keyword>
<feature type="domain" description="HTH marR-type" evidence="4">
    <location>
        <begin position="1"/>
        <end position="138"/>
    </location>
</feature>
<proteinExistence type="predicted"/>
<evidence type="ECO:0000256" key="3">
    <source>
        <dbReference type="ARBA" id="ARBA00023163"/>
    </source>
</evidence>
<dbReference type="PANTHER" id="PTHR33164">
    <property type="entry name" value="TRANSCRIPTIONAL REGULATOR, MARR FAMILY"/>
    <property type="match status" value="1"/>
</dbReference>
<sequence>MDSGRANIINEAIRAIGIRHRALAGLLLAPLNLHPGQEVILLELGAEGPRSQHQLANASGCEPPTITNSVRKLEAAGLVARQPSPTDGRVTIVELTDAGHDLLPRLRQAWQALAEQTVAGLTSTPLDSLTHTLVDLAASLNEGGSVEVAPSELRRSPESSG</sequence>
<dbReference type="SUPFAM" id="SSF46785">
    <property type="entry name" value="Winged helix' DNA-binding domain"/>
    <property type="match status" value="1"/>
</dbReference>
<keyword evidence="2" id="KW-0238">DNA-binding</keyword>
<dbReference type="InterPro" id="IPR039422">
    <property type="entry name" value="MarR/SlyA-like"/>
</dbReference>
<dbReference type="Gene3D" id="1.10.10.10">
    <property type="entry name" value="Winged helix-like DNA-binding domain superfamily/Winged helix DNA-binding domain"/>
    <property type="match status" value="1"/>
</dbReference>
<dbReference type="InterPro" id="IPR011991">
    <property type="entry name" value="ArsR-like_HTH"/>
</dbReference>
<dbReference type="GO" id="GO:0003700">
    <property type="term" value="F:DNA-binding transcription factor activity"/>
    <property type="evidence" value="ECO:0007669"/>
    <property type="project" value="InterPro"/>
</dbReference>
<evidence type="ECO:0000313" key="5">
    <source>
        <dbReference type="EMBL" id="CAA9383487.1"/>
    </source>
</evidence>
<dbReference type="CDD" id="cd00090">
    <property type="entry name" value="HTH_ARSR"/>
    <property type="match status" value="1"/>
</dbReference>
<dbReference type="EMBL" id="CADCUO010000067">
    <property type="protein sequence ID" value="CAA9383487.1"/>
    <property type="molecule type" value="Genomic_DNA"/>
</dbReference>
<dbReference type="PANTHER" id="PTHR33164:SF64">
    <property type="entry name" value="TRANSCRIPTIONAL REGULATOR SLYA"/>
    <property type="match status" value="1"/>
</dbReference>
<dbReference type="InterPro" id="IPR036388">
    <property type="entry name" value="WH-like_DNA-bd_sf"/>
</dbReference>
<dbReference type="GO" id="GO:0003677">
    <property type="term" value="F:DNA binding"/>
    <property type="evidence" value="ECO:0007669"/>
    <property type="project" value="UniProtKB-KW"/>
</dbReference>
<dbReference type="PROSITE" id="PS50995">
    <property type="entry name" value="HTH_MARR_2"/>
    <property type="match status" value="1"/>
</dbReference>
<gene>
    <name evidence="5" type="ORF">AVDCRST_MAG75-1134</name>
</gene>
<dbReference type="GO" id="GO:0006950">
    <property type="term" value="P:response to stress"/>
    <property type="evidence" value="ECO:0007669"/>
    <property type="project" value="TreeGrafter"/>
</dbReference>
<name>A0A6J4NB18_9ACTN</name>
<dbReference type="InterPro" id="IPR000835">
    <property type="entry name" value="HTH_MarR-typ"/>
</dbReference>
<dbReference type="AlphaFoldDB" id="A0A6J4NB18"/>
<dbReference type="PRINTS" id="PR00598">
    <property type="entry name" value="HTHMARR"/>
</dbReference>
<evidence type="ECO:0000256" key="2">
    <source>
        <dbReference type="ARBA" id="ARBA00023125"/>
    </source>
</evidence>
<reference evidence="5" key="1">
    <citation type="submission" date="2020-02" db="EMBL/GenBank/DDBJ databases">
        <authorList>
            <person name="Meier V. D."/>
        </authorList>
    </citation>
    <scope>NUCLEOTIDE SEQUENCE</scope>
    <source>
        <strain evidence="5">AVDCRST_MAG75</strain>
    </source>
</reference>
<evidence type="ECO:0000256" key="1">
    <source>
        <dbReference type="ARBA" id="ARBA00023015"/>
    </source>
</evidence>
<organism evidence="5">
    <name type="scientific">uncultured Propionibacteriaceae bacterium</name>
    <dbReference type="NCBI Taxonomy" id="257457"/>
    <lineage>
        <taxon>Bacteria</taxon>
        <taxon>Bacillati</taxon>
        <taxon>Actinomycetota</taxon>
        <taxon>Actinomycetes</taxon>
        <taxon>Propionibacteriales</taxon>
        <taxon>Propionibacteriaceae</taxon>
        <taxon>environmental samples</taxon>
    </lineage>
</organism>
<dbReference type="InterPro" id="IPR036390">
    <property type="entry name" value="WH_DNA-bd_sf"/>
</dbReference>